<proteinExistence type="predicted"/>
<feature type="domain" description="Fucosyltransferase N-terminal" evidence="2">
    <location>
        <begin position="66"/>
        <end position="160"/>
    </location>
</feature>
<evidence type="ECO:0000313" key="4">
    <source>
        <dbReference type="Proteomes" id="UP000276133"/>
    </source>
</evidence>
<reference evidence="3 4" key="1">
    <citation type="journal article" date="2018" name="Sci. Rep.">
        <title>Genomic signatures of local adaptation to the degree of environmental predictability in rotifers.</title>
        <authorList>
            <person name="Franch-Gras L."/>
            <person name="Hahn C."/>
            <person name="Garcia-Roger E.M."/>
            <person name="Carmona M.J."/>
            <person name="Serra M."/>
            <person name="Gomez A."/>
        </authorList>
    </citation>
    <scope>NUCLEOTIDE SEQUENCE [LARGE SCALE GENOMIC DNA]</scope>
    <source>
        <strain evidence="3">HYR1</strain>
    </source>
</reference>
<dbReference type="EMBL" id="REGN01013481">
    <property type="protein sequence ID" value="RMZ93886.1"/>
    <property type="molecule type" value="Genomic_DNA"/>
</dbReference>
<evidence type="ECO:0000259" key="2">
    <source>
        <dbReference type="Pfam" id="PF17039"/>
    </source>
</evidence>
<name>A0A3M7P490_BRAPC</name>
<accession>A0A3M7P490</accession>
<feature type="transmembrane region" description="Helical" evidence="1">
    <location>
        <begin position="6"/>
        <end position="26"/>
    </location>
</feature>
<evidence type="ECO:0000256" key="1">
    <source>
        <dbReference type="SAM" id="Phobius"/>
    </source>
</evidence>
<dbReference type="SUPFAM" id="SSF53756">
    <property type="entry name" value="UDP-Glycosyltransferase/glycogen phosphorylase"/>
    <property type="match status" value="1"/>
</dbReference>
<keyword evidence="4" id="KW-1185">Reference proteome</keyword>
<comment type="caution">
    <text evidence="3">The sequence shown here is derived from an EMBL/GenBank/DDBJ whole genome shotgun (WGS) entry which is preliminary data.</text>
</comment>
<gene>
    <name evidence="3" type="ORF">BpHYR1_009699</name>
</gene>
<sequence length="162" mass="19562">MRNELFISLAIILSFIILLILFSTFFSNKYEKKYRLQNYKVKFLYNSKWKKVVPKKRDVNNITKNIMILEYTKIFGNTKYCQKFEKNIEEAKKELYLSECPYRNCIFTCDKSHVNNAQVLLFHQSDLHSELKYFFGFDSGPTVKESKRKKQIWILWNDEPNK</sequence>
<dbReference type="InterPro" id="IPR031481">
    <property type="entry name" value="Glyco_tran_10_N"/>
</dbReference>
<dbReference type="Proteomes" id="UP000276133">
    <property type="component" value="Unassembled WGS sequence"/>
</dbReference>
<evidence type="ECO:0000313" key="3">
    <source>
        <dbReference type="EMBL" id="RMZ93886.1"/>
    </source>
</evidence>
<keyword evidence="1" id="KW-0812">Transmembrane</keyword>
<keyword evidence="1" id="KW-0472">Membrane</keyword>
<protein>
    <recommendedName>
        <fullName evidence="2">Fucosyltransferase N-terminal domain-containing protein</fullName>
    </recommendedName>
</protein>
<dbReference type="Pfam" id="PF17039">
    <property type="entry name" value="Glyco_tran_10_N"/>
    <property type="match status" value="1"/>
</dbReference>
<keyword evidence="1" id="KW-1133">Transmembrane helix</keyword>
<feature type="non-terminal residue" evidence="3">
    <location>
        <position position="162"/>
    </location>
</feature>
<dbReference type="AlphaFoldDB" id="A0A3M7P490"/>
<organism evidence="3 4">
    <name type="scientific">Brachionus plicatilis</name>
    <name type="common">Marine rotifer</name>
    <name type="synonym">Brachionus muelleri</name>
    <dbReference type="NCBI Taxonomy" id="10195"/>
    <lineage>
        <taxon>Eukaryota</taxon>
        <taxon>Metazoa</taxon>
        <taxon>Spiralia</taxon>
        <taxon>Gnathifera</taxon>
        <taxon>Rotifera</taxon>
        <taxon>Eurotatoria</taxon>
        <taxon>Monogononta</taxon>
        <taxon>Pseudotrocha</taxon>
        <taxon>Ploima</taxon>
        <taxon>Brachionidae</taxon>
        <taxon>Brachionus</taxon>
    </lineage>
</organism>